<dbReference type="EMBL" id="NMTV01000047">
    <property type="protein sequence ID" value="PDX72421.1"/>
    <property type="molecule type" value="Genomic_DNA"/>
</dbReference>
<dbReference type="RefSeq" id="WP_097783174.1">
    <property type="nucleotide sequence ID" value="NZ_NMTV01000047.1"/>
</dbReference>
<dbReference type="Proteomes" id="UP000219901">
    <property type="component" value="Unassembled WGS sequence"/>
</dbReference>
<reference evidence="2 3" key="1">
    <citation type="journal article" date="2017" name="Front. Microbiol.">
        <title>New Insights into the Diversity of the Genus Faecalibacterium.</title>
        <authorList>
            <person name="Benevides L."/>
            <person name="Burman S."/>
            <person name="Martin R."/>
            <person name="Robert V."/>
            <person name="Thomas M."/>
            <person name="Miquel S."/>
            <person name="Chain F."/>
            <person name="Sokol H."/>
            <person name="Bermudez-Humaran L.G."/>
            <person name="Morrison M."/>
            <person name="Langella P."/>
            <person name="Azevedo V.A."/>
            <person name="Chatel J.M."/>
            <person name="Soares S."/>
        </authorList>
    </citation>
    <scope>NUCLEOTIDE SEQUENCE [LARGE SCALE GENOMIC DNA]</scope>
    <source>
        <strain evidence="2 3">CNCM I 4546</strain>
    </source>
</reference>
<name>A0A2A6ZZT2_9FIRM</name>
<feature type="domain" description="Type VII secretion system protein EssD-like" evidence="1">
    <location>
        <begin position="79"/>
        <end position="201"/>
    </location>
</feature>
<dbReference type="AlphaFoldDB" id="A0A2A6ZZT2"/>
<organism evidence="2 3">
    <name type="scientific">Faecalibacterium prausnitzii</name>
    <dbReference type="NCBI Taxonomy" id="853"/>
    <lineage>
        <taxon>Bacteria</taxon>
        <taxon>Bacillati</taxon>
        <taxon>Bacillota</taxon>
        <taxon>Clostridia</taxon>
        <taxon>Eubacteriales</taxon>
        <taxon>Oscillospiraceae</taxon>
        <taxon>Faecalibacterium</taxon>
    </lineage>
</organism>
<gene>
    <name evidence="2" type="ORF">CGS55_07895</name>
</gene>
<evidence type="ECO:0000313" key="3">
    <source>
        <dbReference type="Proteomes" id="UP000219901"/>
    </source>
</evidence>
<dbReference type="Pfam" id="PF13930">
    <property type="entry name" value="Endonuclea_NS_2"/>
    <property type="match status" value="1"/>
</dbReference>
<sequence length="213" mass="24393">MRREISEAKPMEAKTHIGLDDVVKRSFERLQKGVTEKAEEKLDAATEKSFAELEKELEYKNNDDGMPYRMEQDLLTDAEYKRNGYEYTTDHLGRLFTAEGNLHLKEHDGRLQIKDSIHDIGKGYEKSTDDRGHAIADRFDGANDLENLIPQDSGLNRNEFKNFENKLAQEVEAGKKVNLKLEMHYPGDSFRPDAITAVTTIDGKQEVKVFLND</sequence>
<proteinExistence type="predicted"/>
<dbReference type="Gene3D" id="3.40.570.10">
    <property type="entry name" value="Extracellular Endonuclease, subunit A"/>
    <property type="match status" value="1"/>
</dbReference>
<accession>A0A2A6ZZT2</accession>
<dbReference type="InterPro" id="IPR044927">
    <property type="entry name" value="Endonuclea_NS_2"/>
</dbReference>
<dbReference type="InterPro" id="IPR044929">
    <property type="entry name" value="DNA/RNA_non-sp_Endonuclease_sf"/>
</dbReference>
<protein>
    <recommendedName>
        <fullName evidence="1">Type VII secretion system protein EssD-like domain-containing protein</fullName>
    </recommendedName>
</protein>
<evidence type="ECO:0000313" key="2">
    <source>
        <dbReference type="EMBL" id="PDX72421.1"/>
    </source>
</evidence>
<evidence type="ECO:0000259" key="1">
    <source>
        <dbReference type="Pfam" id="PF13930"/>
    </source>
</evidence>
<comment type="caution">
    <text evidence="2">The sequence shown here is derived from an EMBL/GenBank/DDBJ whole genome shotgun (WGS) entry which is preliminary data.</text>
</comment>